<name>A0AA40K4S9_9PEZI</name>
<evidence type="ECO:0000313" key="4">
    <source>
        <dbReference type="Proteomes" id="UP001172155"/>
    </source>
</evidence>
<dbReference type="AlphaFoldDB" id="A0AA40K4S9"/>
<dbReference type="Proteomes" id="UP001172155">
    <property type="component" value="Unassembled WGS sequence"/>
</dbReference>
<protein>
    <submittedName>
        <fullName evidence="3">Uncharacterized protein</fullName>
    </submittedName>
</protein>
<evidence type="ECO:0000256" key="2">
    <source>
        <dbReference type="SAM" id="Phobius"/>
    </source>
</evidence>
<proteinExistence type="predicted"/>
<keyword evidence="2" id="KW-0812">Transmembrane</keyword>
<gene>
    <name evidence="3" type="ORF">B0T18DRAFT_390238</name>
</gene>
<keyword evidence="2" id="KW-0472">Membrane</keyword>
<evidence type="ECO:0000256" key="1">
    <source>
        <dbReference type="SAM" id="MobiDB-lite"/>
    </source>
</evidence>
<dbReference type="EMBL" id="JAUKUD010000004">
    <property type="protein sequence ID" value="KAK0745652.1"/>
    <property type="molecule type" value="Genomic_DNA"/>
</dbReference>
<feature type="region of interest" description="Disordered" evidence="1">
    <location>
        <begin position="56"/>
        <end position="88"/>
    </location>
</feature>
<reference evidence="3" key="1">
    <citation type="submission" date="2023-06" db="EMBL/GenBank/DDBJ databases">
        <title>Genome-scale phylogeny and comparative genomics of the fungal order Sordariales.</title>
        <authorList>
            <consortium name="Lawrence Berkeley National Laboratory"/>
            <person name="Hensen N."/>
            <person name="Bonometti L."/>
            <person name="Westerberg I."/>
            <person name="Brannstrom I.O."/>
            <person name="Guillou S."/>
            <person name="Cros-Aarteil S."/>
            <person name="Calhoun S."/>
            <person name="Haridas S."/>
            <person name="Kuo A."/>
            <person name="Mondo S."/>
            <person name="Pangilinan J."/>
            <person name="Riley R."/>
            <person name="LaButti K."/>
            <person name="Andreopoulos B."/>
            <person name="Lipzen A."/>
            <person name="Chen C."/>
            <person name="Yanf M."/>
            <person name="Daum C."/>
            <person name="Ng V."/>
            <person name="Clum A."/>
            <person name="Steindorff A."/>
            <person name="Ohm R."/>
            <person name="Martin F."/>
            <person name="Silar P."/>
            <person name="Natvig D."/>
            <person name="Lalanne C."/>
            <person name="Gautier V."/>
            <person name="Ament-velasquez S.L."/>
            <person name="Kruys A."/>
            <person name="Hutchinson M.I."/>
            <person name="Powell A.J."/>
            <person name="Barry K."/>
            <person name="Miller A.N."/>
            <person name="Grigoriev I.V."/>
            <person name="Debuchy R."/>
            <person name="Gladieux P."/>
            <person name="Thoren M.H."/>
            <person name="Johannesson H."/>
        </authorList>
    </citation>
    <scope>NUCLEOTIDE SEQUENCE</scope>
    <source>
        <strain evidence="3">SMH3187-1</strain>
    </source>
</reference>
<comment type="caution">
    <text evidence="3">The sequence shown here is derived from an EMBL/GenBank/DDBJ whole genome shotgun (WGS) entry which is preliminary data.</text>
</comment>
<evidence type="ECO:0000313" key="3">
    <source>
        <dbReference type="EMBL" id="KAK0745652.1"/>
    </source>
</evidence>
<keyword evidence="2" id="KW-1133">Transmembrane helix</keyword>
<feature type="transmembrane region" description="Helical" evidence="2">
    <location>
        <begin position="25"/>
        <end position="45"/>
    </location>
</feature>
<keyword evidence="4" id="KW-1185">Reference proteome</keyword>
<sequence>MAGNTIFPSSNGERDAYRKTVLRNFTNLMTLLAVAHLATFSKVHIRKQKLALRRLSSGEQKSLTAAPEPGLEPVQGHNAPPFPRPPRDSPIMVALTWVTQ</sequence>
<accession>A0AA40K4S9</accession>
<organism evidence="3 4">
    <name type="scientific">Schizothecium vesticola</name>
    <dbReference type="NCBI Taxonomy" id="314040"/>
    <lineage>
        <taxon>Eukaryota</taxon>
        <taxon>Fungi</taxon>
        <taxon>Dikarya</taxon>
        <taxon>Ascomycota</taxon>
        <taxon>Pezizomycotina</taxon>
        <taxon>Sordariomycetes</taxon>
        <taxon>Sordariomycetidae</taxon>
        <taxon>Sordariales</taxon>
        <taxon>Schizotheciaceae</taxon>
        <taxon>Schizothecium</taxon>
    </lineage>
</organism>